<reference evidence="8" key="1">
    <citation type="submission" date="2023-10" db="EMBL/GenBank/DDBJ databases">
        <authorList>
            <person name="Chen Y."/>
            <person name="Shah S."/>
            <person name="Dougan E. K."/>
            <person name="Thang M."/>
            <person name="Chan C."/>
        </authorList>
    </citation>
    <scope>NUCLEOTIDE SEQUENCE [LARGE SCALE GENOMIC DNA]</scope>
</reference>
<evidence type="ECO:0000313" key="8">
    <source>
        <dbReference type="EMBL" id="CAK0857331.1"/>
    </source>
</evidence>
<feature type="compositionally biased region" description="Basic and acidic residues" evidence="7">
    <location>
        <begin position="640"/>
        <end position="650"/>
    </location>
</feature>
<keyword evidence="6" id="KW-0539">Nucleus</keyword>
<feature type="region of interest" description="Disordered" evidence="7">
    <location>
        <begin position="65"/>
        <end position="96"/>
    </location>
</feature>
<evidence type="ECO:0000256" key="4">
    <source>
        <dbReference type="ARBA" id="ARBA00022728"/>
    </source>
</evidence>
<dbReference type="PANTHER" id="PTHR23142">
    <property type="entry name" value="PRE-MRNA-SPLICING FACTOR 38A-RELATED"/>
    <property type="match status" value="1"/>
</dbReference>
<evidence type="ECO:0000256" key="3">
    <source>
        <dbReference type="ARBA" id="ARBA00022664"/>
    </source>
</evidence>
<evidence type="ECO:0000256" key="1">
    <source>
        <dbReference type="ARBA" id="ARBA00004123"/>
    </source>
</evidence>
<feature type="compositionally biased region" description="Basic and acidic residues" evidence="7">
    <location>
        <begin position="222"/>
        <end position="237"/>
    </location>
</feature>
<keyword evidence="5" id="KW-0508">mRNA splicing</keyword>
<feature type="compositionally biased region" description="Basic residues" evidence="7">
    <location>
        <begin position="493"/>
        <end position="511"/>
    </location>
</feature>
<proteinExistence type="inferred from homology"/>
<keyword evidence="9" id="KW-1185">Reference proteome</keyword>
<keyword evidence="3" id="KW-0507">mRNA processing</keyword>
<feature type="compositionally biased region" description="Basic and acidic residues" evidence="7">
    <location>
        <begin position="182"/>
        <end position="198"/>
    </location>
</feature>
<accession>A0ABN9UH06</accession>
<feature type="region of interest" description="Disordered" evidence="7">
    <location>
        <begin position="567"/>
        <end position="650"/>
    </location>
</feature>
<dbReference type="EMBL" id="CAUYUJ010015722">
    <property type="protein sequence ID" value="CAK0857331.1"/>
    <property type="molecule type" value="Genomic_DNA"/>
</dbReference>
<sequence length="650" mass="72096">MQGQMGGMPGGCGMHMGMPGMMGMMPMASMGMPMMGQSMMGMPAMGMPMAMPMAVGMAPMGQMGQMAPQMGQQPAMQAGGATSSSVGPLSSPQPAVRAMVGDSASDLLGNPLLATVKQAAGASAGVSAAQQPPPPEVPLSKEAKREQLVEQLKQAGEELSRKTKAHHEEASAAEGSQPKKAGRMEPEEKPAAETEAPKCHLHSAKKPNAKCKFCQRSMKSSKEASVAEKVTGERKPQELAPELSGRNDDVEDYSRRTFNCSPMLKEQILQSSYFKSLLDITSLDDLIEEIKTYADTLDVYSGGSATQPSCFICHVYRLFTMPDAEDLGELYTVIDHHDSAIVRCVGFLYMRMVIAPSLLWDKFEEYLFDNMEFQYADGIKTVTTTIGEYVESLLIKDKYFNSPLPRIPVKVRQTLDKELAPLPQYRKRMEANRITFREIKIQDTPVEAVVDGRWVSGQAKEFVGRRVARKLRVQLDEGGEATVHLGKVVLRKERSKSRSRSGSRERKRSRSSRREPDWSRYKGKSDKQMVDEMREKAKEEAVCGMGKAYAKRPLAADFYMAMTAGGSTHESRLIEEDRGAHIRRPRPEHKTHEEQELDRRLATQKEDERQKNMRSIYEKYGSAGKTSAQKASTPSASWNDVDRPDTLRLG</sequence>
<evidence type="ECO:0000256" key="7">
    <source>
        <dbReference type="SAM" id="MobiDB-lite"/>
    </source>
</evidence>
<comment type="similarity">
    <text evidence="2">Belongs to the PRP38 family.</text>
</comment>
<evidence type="ECO:0000256" key="2">
    <source>
        <dbReference type="ARBA" id="ARBA00006164"/>
    </source>
</evidence>
<feature type="compositionally biased region" description="Basic and acidic residues" evidence="7">
    <location>
        <begin position="512"/>
        <end position="533"/>
    </location>
</feature>
<evidence type="ECO:0008006" key="10">
    <source>
        <dbReference type="Google" id="ProtNLM"/>
    </source>
</evidence>
<feature type="region of interest" description="Disordered" evidence="7">
    <location>
        <begin position="490"/>
        <end position="533"/>
    </location>
</feature>
<evidence type="ECO:0000313" key="9">
    <source>
        <dbReference type="Proteomes" id="UP001189429"/>
    </source>
</evidence>
<comment type="caution">
    <text evidence="8">The sequence shown here is derived from an EMBL/GenBank/DDBJ whole genome shotgun (WGS) entry which is preliminary data.</text>
</comment>
<feature type="compositionally biased region" description="Basic and acidic residues" evidence="7">
    <location>
        <begin position="569"/>
        <end position="580"/>
    </location>
</feature>
<feature type="compositionally biased region" description="Polar residues" evidence="7">
    <location>
        <begin position="624"/>
        <end position="638"/>
    </location>
</feature>
<dbReference type="Proteomes" id="UP001189429">
    <property type="component" value="Unassembled WGS sequence"/>
</dbReference>
<feature type="region of interest" description="Disordered" evidence="7">
    <location>
        <begin position="222"/>
        <end position="248"/>
    </location>
</feature>
<protein>
    <recommendedName>
        <fullName evidence="10">Pre-mRNA-splicing factor 38</fullName>
    </recommendedName>
</protein>
<name>A0ABN9UH06_9DINO</name>
<comment type="subcellular location">
    <subcellularLocation>
        <location evidence="1">Nucleus</location>
    </subcellularLocation>
</comment>
<keyword evidence="4" id="KW-0747">Spliceosome</keyword>
<organism evidence="8 9">
    <name type="scientific">Prorocentrum cordatum</name>
    <dbReference type="NCBI Taxonomy" id="2364126"/>
    <lineage>
        <taxon>Eukaryota</taxon>
        <taxon>Sar</taxon>
        <taxon>Alveolata</taxon>
        <taxon>Dinophyceae</taxon>
        <taxon>Prorocentrales</taxon>
        <taxon>Prorocentraceae</taxon>
        <taxon>Prorocentrum</taxon>
    </lineage>
</organism>
<feature type="compositionally biased region" description="Polar residues" evidence="7">
    <location>
        <begin position="82"/>
        <end position="93"/>
    </location>
</feature>
<evidence type="ECO:0000256" key="5">
    <source>
        <dbReference type="ARBA" id="ARBA00023187"/>
    </source>
</evidence>
<feature type="compositionally biased region" description="Low complexity" evidence="7">
    <location>
        <begin position="65"/>
        <end position="81"/>
    </location>
</feature>
<feature type="compositionally biased region" description="Basic and acidic residues" evidence="7">
    <location>
        <begin position="588"/>
        <end position="611"/>
    </location>
</feature>
<gene>
    <name evidence="8" type="ORF">PCOR1329_LOCUS47479</name>
</gene>
<dbReference type="InterPro" id="IPR005037">
    <property type="entry name" value="PRP38"/>
</dbReference>
<dbReference type="Pfam" id="PF03371">
    <property type="entry name" value="PRP38"/>
    <property type="match status" value="1"/>
</dbReference>
<evidence type="ECO:0000256" key="6">
    <source>
        <dbReference type="ARBA" id="ARBA00023242"/>
    </source>
</evidence>
<feature type="compositionally biased region" description="Basic and acidic residues" evidence="7">
    <location>
        <begin position="155"/>
        <end position="170"/>
    </location>
</feature>
<feature type="region of interest" description="Disordered" evidence="7">
    <location>
        <begin position="155"/>
        <end position="202"/>
    </location>
</feature>